<sequence length="55" mass="6236">MKPQTQSVVSVWKVEIQGQAYRRGTLGNENKERHPTLTTKPFLLLVKLQVLGGIF</sequence>
<organism evidence="1 2">
    <name type="scientific">Castilleja foliolosa</name>
    <dbReference type="NCBI Taxonomy" id="1961234"/>
    <lineage>
        <taxon>Eukaryota</taxon>
        <taxon>Viridiplantae</taxon>
        <taxon>Streptophyta</taxon>
        <taxon>Embryophyta</taxon>
        <taxon>Tracheophyta</taxon>
        <taxon>Spermatophyta</taxon>
        <taxon>Magnoliopsida</taxon>
        <taxon>eudicotyledons</taxon>
        <taxon>Gunneridae</taxon>
        <taxon>Pentapetalae</taxon>
        <taxon>asterids</taxon>
        <taxon>lamiids</taxon>
        <taxon>Lamiales</taxon>
        <taxon>Orobanchaceae</taxon>
        <taxon>Pedicularideae</taxon>
        <taxon>Castillejinae</taxon>
        <taxon>Castilleja</taxon>
    </lineage>
</organism>
<keyword evidence="2" id="KW-1185">Reference proteome</keyword>
<evidence type="ECO:0000313" key="2">
    <source>
        <dbReference type="Proteomes" id="UP001632038"/>
    </source>
</evidence>
<reference evidence="2" key="1">
    <citation type="journal article" date="2024" name="IScience">
        <title>Strigolactones Initiate the Formation of Haustorium-like Structures in Castilleja.</title>
        <authorList>
            <person name="Buerger M."/>
            <person name="Peterson D."/>
            <person name="Chory J."/>
        </authorList>
    </citation>
    <scope>NUCLEOTIDE SEQUENCE [LARGE SCALE GENOMIC DNA]</scope>
</reference>
<accession>A0ABD3CER6</accession>
<gene>
    <name evidence="1" type="ORF">CASFOL_028241</name>
</gene>
<dbReference type="Proteomes" id="UP001632038">
    <property type="component" value="Unassembled WGS sequence"/>
</dbReference>
<proteinExistence type="predicted"/>
<evidence type="ECO:0000313" key="1">
    <source>
        <dbReference type="EMBL" id="KAL3627826.1"/>
    </source>
</evidence>
<protein>
    <submittedName>
        <fullName evidence="1">Uncharacterized protein</fullName>
    </submittedName>
</protein>
<dbReference type="AlphaFoldDB" id="A0ABD3CER6"/>
<dbReference type="EMBL" id="JAVIJP010000038">
    <property type="protein sequence ID" value="KAL3627826.1"/>
    <property type="molecule type" value="Genomic_DNA"/>
</dbReference>
<name>A0ABD3CER6_9LAMI</name>
<comment type="caution">
    <text evidence="1">The sequence shown here is derived from an EMBL/GenBank/DDBJ whole genome shotgun (WGS) entry which is preliminary data.</text>
</comment>